<dbReference type="Pfam" id="PF04434">
    <property type="entry name" value="SWIM"/>
    <property type="match status" value="1"/>
</dbReference>
<feature type="compositionally biased region" description="Polar residues" evidence="5">
    <location>
        <begin position="286"/>
        <end position="296"/>
    </location>
</feature>
<dbReference type="PANTHER" id="PTHR31973">
    <property type="entry name" value="POLYPROTEIN, PUTATIVE-RELATED"/>
    <property type="match status" value="1"/>
</dbReference>
<dbReference type="Proteomes" id="UP001165190">
    <property type="component" value="Unassembled WGS sequence"/>
</dbReference>
<dbReference type="PANTHER" id="PTHR31973:SF199">
    <property type="entry name" value="SWIM-TYPE DOMAIN-CONTAINING PROTEIN"/>
    <property type="match status" value="1"/>
</dbReference>
<feature type="compositionally biased region" description="Polar residues" evidence="5">
    <location>
        <begin position="200"/>
        <end position="220"/>
    </location>
</feature>
<proteinExistence type="predicted"/>
<evidence type="ECO:0000256" key="1">
    <source>
        <dbReference type="ARBA" id="ARBA00022723"/>
    </source>
</evidence>
<keyword evidence="8" id="KW-1185">Reference proteome</keyword>
<feature type="domain" description="SWIM-type" evidence="6">
    <location>
        <begin position="878"/>
        <end position="920"/>
    </location>
</feature>
<feature type="region of interest" description="Disordered" evidence="5">
    <location>
        <begin position="1012"/>
        <end position="1069"/>
    </location>
</feature>
<feature type="compositionally biased region" description="Acidic residues" evidence="5">
    <location>
        <begin position="355"/>
        <end position="367"/>
    </location>
</feature>
<feature type="compositionally biased region" description="Basic and acidic residues" evidence="5">
    <location>
        <begin position="394"/>
        <end position="403"/>
    </location>
</feature>
<feature type="compositionally biased region" description="Polar residues" evidence="5">
    <location>
        <begin position="270"/>
        <end position="279"/>
    </location>
</feature>
<feature type="region of interest" description="Disordered" evidence="5">
    <location>
        <begin position="127"/>
        <end position="257"/>
    </location>
</feature>
<dbReference type="InterPro" id="IPR004332">
    <property type="entry name" value="Transposase_MuDR"/>
</dbReference>
<dbReference type="AlphaFoldDB" id="A0A9W7M9P6"/>
<dbReference type="Pfam" id="PF26130">
    <property type="entry name" value="PB1-like"/>
    <property type="match status" value="1"/>
</dbReference>
<name>A0A9W7M9P6_HIBTR</name>
<keyword evidence="3" id="KW-0862">Zinc</keyword>
<evidence type="ECO:0000313" key="8">
    <source>
        <dbReference type="Proteomes" id="UP001165190"/>
    </source>
</evidence>
<feature type="compositionally biased region" description="Low complexity" evidence="5">
    <location>
        <begin position="1035"/>
        <end position="1069"/>
    </location>
</feature>
<dbReference type="Pfam" id="PF10551">
    <property type="entry name" value="MULE"/>
    <property type="match status" value="1"/>
</dbReference>
<evidence type="ECO:0000256" key="3">
    <source>
        <dbReference type="ARBA" id="ARBA00022833"/>
    </source>
</evidence>
<evidence type="ECO:0000313" key="7">
    <source>
        <dbReference type="EMBL" id="GMI95537.1"/>
    </source>
</evidence>
<evidence type="ECO:0000256" key="2">
    <source>
        <dbReference type="ARBA" id="ARBA00022771"/>
    </source>
</evidence>
<dbReference type="InterPro" id="IPR006564">
    <property type="entry name" value="Znf_PMZ"/>
</dbReference>
<keyword evidence="2 4" id="KW-0863">Zinc-finger</keyword>
<gene>
    <name evidence="7" type="ORF">HRI_003223000</name>
</gene>
<dbReference type="InterPro" id="IPR058594">
    <property type="entry name" value="PB1-like_dom_pln"/>
</dbReference>
<evidence type="ECO:0000256" key="5">
    <source>
        <dbReference type="SAM" id="MobiDB-lite"/>
    </source>
</evidence>
<evidence type="ECO:0000259" key="6">
    <source>
        <dbReference type="PROSITE" id="PS50966"/>
    </source>
</evidence>
<dbReference type="InterPro" id="IPR007527">
    <property type="entry name" value="Znf_SWIM"/>
</dbReference>
<dbReference type="EMBL" id="BSYR01000027">
    <property type="protein sequence ID" value="GMI95537.1"/>
    <property type="molecule type" value="Genomic_DNA"/>
</dbReference>
<accession>A0A9W7M9P6</accession>
<comment type="caution">
    <text evidence="7">The sequence shown here is derived from an EMBL/GenBank/DDBJ whole genome shotgun (WGS) entry which is preliminary data.</text>
</comment>
<feature type="region of interest" description="Disordered" evidence="5">
    <location>
        <begin position="270"/>
        <end position="367"/>
    </location>
</feature>
<dbReference type="InterPro" id="IPR018289">
    <property type="entry name" value="MULE_transposase_dom"/>
</dbReference>
<dbReference type="Pfam" id="PF03108">
    <property type="entry name" value="DBD_Tnp_Mut"/>
    <property type="match status" value="1"/>
</dbReference>
<sequence length="1069" mass="122579">MVWKLRIKGKPSPLYAPKSSLFTVVIHHGGSFVTSRKLKYNSNLVSYFDFCDVDEVSMFELAHMIETLGITKTVKAFRVVPVVSFKVVALKSDSDCLNMVADLPKNHHVHIYLVEMDESVGLGSKDETEFEYEEPNPYSYNEIDPEFEPQHTPFESQAKFDPPFEPQHESQDTPFEPQHKSVVTPQTEPFLAPQDEPPFESQTETFLASQDTPFESQAESVVTPPVEPSFEPQTEPFLAPQDEPPFESQIEPNLEFQDEPFIPQTQTEFSFEPQTQTNPEFEFSFEPQTQNESNIAFQDEPFVPQTEPQFVPQTKPVFASQDEQFEPQSEPVFAHQTEPQTDSDSSDSEYLASESESDFEDSDYSVEDVEDDMEPLFSDSRFKNQFRVHFEEERVASEKRVQNDEETEYSDSLHSVDESDSDSTSGVRKKRFAEFNDELDMENPELKVGMLFTNREVLKEAVMNFGLQNKLGLKFKKNDNRRVKVICKPGCPWVLTGGRKNPKDPQDKTWQIKSIQNEHCCSKEFKNSRVTSKFIGRKYLHFFLADRKFSITSLHEAVKKDYVHLVHHSKLYRARDFANELIEGKHKEQYGLLYDYLGELRLTNPGTTTICKLDERVFERVYICMQACKDGFKAGCRPIICLDGCHLKGYHKGHLLAAIGIDANDCLYPIAFAAVESECHQSWFWFLELLALDLELNNSHNISFMSDRQKGVVDVLRELFPHSNHRTCVRHLYNNFKKQHSGKALKDGLWKAARATYDREYEDAMSEVKSLSRDAYDWLSEKDPRNWSKAFFPTTTKCDMLLNNLCESFNKFILETRTKPIITMLEAIKTKIMQRIAKKSDEADKWIGPLCPKIQKKLETSMQMSARCWATNAGGNKYQVSYGPHSQHVVNLTEHTCSCRKWDLTGIPCHHAISAILIKEERPESYVDDCYKKITQQAIYSHLMNPVRGPDQWARQTYCEPILPPTIRRPPCRPHKKERKEADEPIIQCVRVTKKGVTLSCSKCKKTGHNVRTCKGIVGGNSSSSRTPRTRSAHPQQAPTTSTTIPQQQPTASTTVPQQQPTTSTSTRL</sequence>
<feature type="region of interest" description="Disordered" evidence="5">
    <location>
        <begin position="394"/>
        <end position="428"/>
    </location>
</feature>
<dbReference type="SMART" id="SM00575">
    <property type="entry name" value="ZnF_PMZ"/>
    <property type="match status" value="1"/>
</dbReference>
<dbReference type="OrthoDB" id="1001935at2759"/>
<evidence type="ECO:0000256" key="4">
    <source>
        <dbReference type="PROSITE-ProRule" id="PRU00325"/>
    </source>
</evidence>
<keyword evidence="1" id="KW-0479">Metal-binding</keyword>
<organism evidence="7 8">
    <name type="scientific">Hibiscus trionum</name>
    <name type="common">Flower of an hour</name>
    <dbReference type="NCBI Taxonomy" id="183268"/>
    <lineage>
        <taxon>Eukaryota</taxon>
        <taxon>Viridiplantae</taxon>
        <taxon>Streptophyta</taxon>
        <taxon>Embryophyta</taxon>
        <taxon>Tracheophyta</taxon>
        <taxon>Spermatophyta</taxon>
        <taxon>Magnoliopsida</taxon>
        <taxon>eudicotyledons</taxon>
        <taxon>Gunneridae</taxon>
        <taxon>Pentapetalae</taxon>
        <taxon>rosids</taxon>
        <taxon>malvids</taxon>
        <taxon>Malvales</taxon>
        <taxon>Malvaceae</taxon>
        <taxon>Malvoideae</taxon>
        <taxon>Hibiscus</taxon>
    </lineage>
</organism>
<protein>
    <recommendedName>
        <fullName evidence="6">SWIM-type domain-containing protein</fullName>
    </recommendedName>
</protein>
<dbReference type="GO" id="GO:0008270">
    <property type="term" value="F:zinc ion binding"/>
    <property type="evidence" value="ECO:0007669"/>
    <property type="project" value="UniProtKB-KW"/>
</dbReference>
<reference evidence="7" key="1">
    <citation type="submission" date="2023-05" db="EMBL/GenBank/DDBJ databases">
        <title>Genome and transcriptome analyses reveal genes involved in the formation of fine ridges on petal epidermal cells in Hibiscus trionum.</title>
        <authorList>
            <person name="Koshimizu S."/>
            <person name="Masuda S."/>
            <person name="Ishii T."/>
            <person name="Shirasu K."/>
            <person name="Hoshino A."/>
            <person name="Arita M."/>
        </authorList>
    </citation>
    <scope>NUCLEOTIDE SEQUENCE</scope>
    <source>
        <strain evidence="7">Hamamatsu line</strain>
    </source>
</reference>
<dbReference type="PROSITE" id="PS50966">
    <property type="entry name" value="ZF_SWIM"/>
    <property type="match status" value="1"/>
</dbReference>